<reference evidence="5 6" key="1">
    <citation type="submission" date="2014-06" db="EMBL/GenBank/DDBJ databases">
        <authorList>
            <person name="Swart Estienne"/>
        </authorList>
    </citation>
    <scope>NUCLEOTIDE SEQUENCE [LARGE SCALE GENOMIC DNA]</scope>
    <source>
        <strain evidence="5 6">130c</strain>
    </source>
</reference>
<protein>
    <submittedName>
        <fullName evidence="5">Ribosomal large subunit pseudouridine synthase b</fullName>
    </submittedName>
</protein>
<evidence type="ECO:0000256" key="2">
    <source>
        <dbReference type="PROSITE-ProRule" id="PRU00182"/>
    </source>
</evidence>
<dbReference type="InterPro" id="IPR036986">
    <property type="entry name" value="S4_RNA-bd_sf"/>
</dbReference>
<gene>
    <name evidence="5" type="primary">Contig14882.g15850</name>
    <name evidence="5" type="ORF">STYLEM_7005</name>
</gene>
<evidence type="ECO:0000256" key="3">
    <source>
        <dbReference type="SAM" id="Coils"/>
    </source>
</evidence>
<dbReference type="InterPro" id="IPR002942">
    <property type="entry name" value="S4_RNA-bd"/>
</dbReference>
<dbReference type="Gene3D" id="3.10.290.10">
    <property type="entry name" value="RNA-binding S4 domain"/>
    <property type="match status" value="1"/>
</dbReference>
<keyword evidence="2" id="KW-0694">RNA-binding</keyword>
<evidence type="ECO:0000256" key="1">
    <source>
        <dbReference type="ARBA" id="ARBA00023235"/>
    </source>
</evidence>
<dbReference type="Proteomes" id="UP000039865">
    <property type="component" value="Unassembled WGS sequence"/>
</dbReference>
<dbReference type="SUPFAM" id="SSF55120">
    <property type="entry name" value="Pseudouridine synthase"/>
    <property type="match status" value="1"/>
</dbReference>
<keyword evidence="1" id="KW-0413">Isomerase</keyword>
<dbReference type="InterPro" id="IPR050343">
    <property type="entry name" value="RsuA_PseudoU_synthase"/>
</dbReference>
<dbReference type="PANTHER" id="PTHR47683">
    <property type="entry name" value="PSEUDOURIDINE SYNTHASE FAMILY PROTEIN-RELATED"/>
    <property type="match status" value="1"/>
</dbReference>
<dbReference type="OMA" id="HIEAYED"/>
<dbReference type="PROSITE" id="PS50889">
    <property type="entry name" value="S4"/>
    <property type="match status" value="1"/>
</dbReference>
<accession>A0A078A703</accession>
<organism evidence="5 6">
    <name type="scientific">Stylonychia lemnae</name>
    <name type="common">Ciliate</name>
    <dbReference type="NCBI Taxonomy" id="5949"/>
    <lineage>
        <taxon>Eukaryota</taxon>
        <taxon>Sar</taxon>
        <taxon>Alveolata</taxon>
        <taxon>Ciliophora</taxon>
        <taxon>Intramacronucleata</taxon>
        <taxon>Spirotrichea</taxon>
        <taxon>Stichotrichia</taxon>
        <taxon>Sporadotrichida</taxon>
        <taxon>Oxytrichidae</taxon>
        <taxon>Stylonychinae</taxon>
        <taxon>Stylonychia</taxon>
    </lineage>
</organism>
<dbReference type="SMART" id="SM00363">
    <property type="entry name" value="S4"/>
    <property type="match status" value="1"/>
</dbReference>
<dbReference type="Pfam" id="PF01479">
    <property type="entry name" value="S4"/>
    <property type="match status" value="1"/>
</dbReference>
<keyword evidence="6" id="KW-1185">Reference proteome</keyword>
<sequence>MPVVKRVEGKFDILDPKQSKYAIESIEKNKQIKQQRTEAPKFLKNEEMYKDFTAKDFQQENPEIVKEKERIEREHEKRRLEAMAKKNPLGFQTKPKKEQRKISMDPIAKKVALDEHRRTLQTFDRFNEDFVTAYISEKSQKKIQALNKQNEAPIDQFVNVANVDEFVKPERVSKRLARMGICSRRVAEKLIEQGMIRVDGQQIDQNMQVTNQNLLQISAKTGIYTPVKENTRIWLYHKPRGMVTTHADTHGRMTVFQQLYQEGLRIPHVISVSYRVRVFGRMFNEQKLMRIRQGVTMNGQFYGPYICEVENRQNTNTWLHIKLNTGKNNEIRKVMRKFSLRVNRLIRVTYGPYTLGLVPNPNDLREVQITPDLRKIMYKYFKDRTQTAQTAISDAQSQKLRLQNKLVDQLIGSDNNKGVMESKFKHIEAYEDSDKEEIEVSEDEEEMYIEEVSLSSRSKGFGSSILNDEDEKSLKQ</sequence>
<feature type="domain" description="RNA-binding S4" evidence="4">
    <location>
        <begin position="170"/>
        <end position="232"/>
    </location>
</feature>
<dbReference type="SUPFAM" id="SSF55174">
    <property type="entry name" value="Alpha-L RNA-binding motif"/>
    <property type="match status" value="1"/>
</dbReference>
<dbReference type="InterPro" id="IPR020094">
    <property type="entry name" value="TruA/RsuA/RluB/E/F_N"/>
</dbReference>
<dbReference type="PANTHER" id="PTHR47683:SF2">
    <property type="entry name" value="RNA-BINDING S4 DOMAIN-CONTAINING PROTEIN"/>
    <property type="match status" value="1"/>
</dbReference>
<feature type="coiled-coil region" evidence="3">
    <location>
        <begin position="54"/>
        <end position="86"/>
    </location>
</feature>
<dbReference type="EMBL" id="CCKQ01006715">
    <property type="protein sequence ID" value="CDW78035.1"/>
    <property type="molecule type" value="Genomic_DNA"/>
</dbReference>
<dbReference type="OrthoDB" id="440619at2759"/>
<dbReference type="GO" id="GO:0009982">
    <property type="term" value="F:pseudouridine synthase activity"/>
    <property type="evidence" value="ECO:0007669"/>
    <property type="project" value="InterPro"/>
</dbReference>
<evidence type="ECO:0000313" key="6">
    <source>
        <dbReference type="Proteomes" id="UP000039865"/>
    </source>
</evidence>
<evidence type="ECO:0000313" key="5">
    <source>
        <dbReference type="EMBL" id="CDW78035.1"/>
    </source>
</evidence>
<name>A0A078A703_STYLE</name>
<dbReference type="GO" id="GO:0001522">
    <property type="term" value="P:pseudouridine synthesis"/>
    <property type="evidence" value="ECO:0007669"/>
    <property type="project" value="InterPro"/>
</dbReference>
<evidence type="ECO:0000259" key="4">
    <source>
        <dbReference type="SMART" id="SM00363"/>
    </source>
</evidence>
<dbReference type="Gene3D" id="3.30.2350.10">
    <property type="entry name" value="Pseudouridine synthase"/>
    <property type="match status" value="1"/>
</dbReference>
<dbReference type="InParanoid" id="A0A078A703"/>
<dbReference type="GO" id="GO:0003723">
    <property type="term" value="F:RNA binding"/>
    <property type="evidence" value="ECO:0007669"/>
    <property type="project" value="UniProtKB-KW"/>
</dbReference>
<keyword evidence="3" id="KW-0175">Coiled coil</keyword>
<dbReference type="CDD" id="cd00165">
    <property type="entry name" value="S4"/>
    <property type="match status" value="1"/>
</dbReference>
<proteinExistence type="predicted"/>
<dbReference type="Gene3D" id="3.30.70.580">
    <property type="entry name" value="Pseudouridine synthase I, catalytic domain, N-terminal subdomain"/>
    <property type="match status" value="1"/>
</dbReference>
<dbReference type="AlphaFoldDB" id="A0A078A703"/>
<dbReference type="InterPro" id="IPR020103">
    <property type="entry name" value="PsdUridine_synth_cat_dom_sf"/>
</dbReference>